<dbReference type="OrthoDB" id="390351at2"/>
<keyword evidence="1" id="KW-1133">Transmembrane helix</keyword>
<proteinExistence type="predicted"/>
<feature type="transmembrane region" description="Helical" evidence="1">
    <location>
        <begin position="44"/>
        <end position="66"/>
    </location>
</feature>
<protein>
    <submittedName>
        <fullName evidence="2">Uncharacterized protein</fullName>
    </submittedName>
</protein>
<dbReference type="Proteomes" id="UP000018550">
    <property type="component" value="Chromosome"/>
</dbReference>
<evidence type="ECO:0000313" key="3">
    <source>
        <dbReference type="Proteomes" id="UP000018550"/>
    </source>
</evidence>
<organism evidence="2 3">
    <name type="scientific">Spiroplasma apis B31</name>
    <dbReference type="NCBI Taxonomy" id="1276258"/>
    <lineage>
        <taxon>Bacteria</taxon>
        <taxon>Bacillati</taxon>
        <taxon>Mycoplasmatota</taxon>
        <taxon>Mollicutes</taxon>
        <taxon>Entomoplasmatales</taxon>
        <taxon>Spiroplasmataceae</taxon>
        <taxon>Spiroplasma</taxon>
    </lineage>
</organism>
<keyword evidence="3" id="KW-1185">Reference proteome</keyword>
<dbReference type="AlphaFoldDB" id="V5RI55"/>
<gene>
    <name evidence="2" type="ORF">SAPIS_v1c05270</name>
</gene>
<sequence length="69" mass="7604">MRKAAYIISIISTVLAGVVLIPLLWCIPMTLATKKAMDDNQEHITLGICHIFFMPLGLISGILLLIPEK</sequence>
<dbReference type="KEGG" id="sapi:SAPIS_v1c05270"/>
<evidence type="ECO:0000256" key="1">
    <source>
        <dbReference type="SAM" id="Phobius"/>
    </source>
</evidence>
<dbReference type="HOGENOM" id="CLU_186947_0_0_14"/>
<reference evidence="2 3" key="1">
    <citation type="journal article" date="2014" name="Genome Announc.">
        <title>Complete Genome Sequence of Spiroplasma apis B31T (ATCC 33834), a Bacterium Associated with May Disease of Honeybees (Apis mellifera).</title>
        <authorList>
            <person name="Ku C."/>
            <person name="Lo W.S."/>
            <person name="Chen L.L."/>
            <person name="Kuo C.H."/>
        </authorList>
    </citation>
    <scope>NUCLEOTIDE SEQUENCE [LARGE SCALE GENOMIC DNA]</scope>
    <source>
        <strain evidence="2">B31</strain>
    </source>
</reference>
<dbReference type="EMBL" id="CP006682">
    <property type="protein sequence ID" value="AHB36372.1"/>
    <property type="molecule type" value="Genomic_DNA"/>
</dbReference>
<evidence type="ECO:0000313" key="2">
    <source>
        <dbReference type="EMBL" id="AHB36372.1"/>
    </source>
</evidence>
<name>V5RI55_SPIAP</name>
<keyword evidence="1" id="KW-0472">Membrane</keyword>
<dbReference type="RefSeq" id="WP_023789392.1">
    <property type="nucleotide sequence ID" value="NC_022998.1"/>
</dbReference>
<accession>V5RI55</accession>
<feature type="transmembrane region" description="Helical" evidence="1">
    <location>
        <begin position="6"/>
        <end position="32"/>
    </location>
</feature>
<keyword evidence="1" id="KW-0812">Transmembrane</keyword>
<dbReference type="PATRIC" id="fig|1276258.3.peg.533"/>